<dbReference type="VEuPathDB" id="CryptoDB:Cvel_18866"/>
<sequence>MGRRRLTICNHAEADVSTTGPAETGLTNVKARKCLLLLVLQNERDHRAFLILSGKARIYTASAEGSGTVHTAATGMGGRRRQEREREKEKEKEKEKGKERMESEREREKEREGTSATDSGTMIPSSPDKIPPQAPCPLSSSTSGRGSAPSLSLAASLLPTASATTPPGGPQWVPKKEAPSGSTFFFDRGAVVIPPPSDTPVVLPSLPPQDLVAPFPPSSAAGGARSALASFRGSVNTIQTALMAFAGGRLGTTGSERKASTTVGGDTKLVRGDGTKNKKVQWTGSGTKESQRSRKGESGKAKLKPLSSRSMERLGGTSVDKEKEKSKVEKEKDEQKGGGGAEEPTKGIVEPDKAIGMTEKDAVFAVSDVVLFAVANEDKVQRQTLEDEERSFRFAAANRDSVKKMAGLVLRLERQRRAAQQARSPPASPMCAWNASTVPNLTTKSAPAEPAVAAEAEGPPPSIASSQQTGPRAPPAPMTTIGSRGISFLLEGRNDAGKDLEETENGDGQTAKAASDQEAPSGSLSRPPSTSLSQSRPAPPSEERAAVQTAVEKSGGKKSMGARETTNTVKFEDPLPELEQPKTFAFGLNSPTDSPTPRGQQRATSPSRLPSASGPIALQSAVASGKQTDGSNLLGGKPPPTHTGTGRREVVEKKEVKKLSPFERQKSGTDLSVSLLAPQGLTALEHEILGDIMRRRPEDYKWKERVRRLKQRERKRKRKEQKEMRSTTRTDRDLKITPGTLEERQDDDEDAHLMSSEEDIIVLNLPPRADSILEEEGSEGGEGGESEEDEEEESDSEISSVSSVNSSRKGREGLQSSERRNSITRGGGSAGPTGTRQGVGVWEDSWETTQRQRLELEILVERLERERQQTTKKIELIRSNRPLFPKDLIVFREDPEDPESRVCIPKTAAGKRYRAFSAAFFFRGREFDLGRIVGGNNPFGDGRNDDEDEKGQETSDAFSAIALAQKCIKRLVERCKQIQIRKCARKLNPPPPVDLNEPRSLKQSIVDFLVSRPPFLDKKKKAVQELALNFLDEWHPQGSVVVRQGERAVGDMNSLFFVRQGRLKILRTIPVQTSLAWPTNTYDDTEIRSVTRMVTEEVGELQVGAFWGSLTLKPRNPRYSVVAAAPVTLARAKTADLLRSVHEGDVKFLERRMKDLEKSDEEVKRLYLQRKQKRMLTAKEIDKIRLKAEADEIAWPFRSREVLRRLPQMDLLDFQETPETAALAAALNAAGDSFLKTGSGLNDTKKLSPSDKGDSSKSRQSLRDGLLNQANRRASVQGTTKSAVSPPAGEKGKDKEKPGGQQQGSPGKRETSGRGDASVDGFRWRLGHAKTQLLNRAIMRSSSPNRHLRGRTESHLEFDPADAFREDPRFSAYFKLHIRDFTEDDRVVKPKASRPFIRFLDACPTVVERSDVGSEEERSSEDSEDAAAALSRRRASIAAMANQKRASLGGTQNLLPSLEKGSGSSAQLKRVDSSKKTQQKGEVIEDKLLAALQKLSPRKRGGEVPTNRFSIDVDDAGSDGEPAKKSGAGSGWNLLKSKTKLTRGLPGSKR</sequence>
<feature type="coiled-coil region" evidence="1">
    <location>
        <begin position="846"/>
        <end position="880"/>
    </location>
</feature>
<dbReference type="InterPro" id="IPR014710">
    <property type="entry name" value="RmlC-like_jellyroll"/>
</dbReference>
<feature type="compositionally biased region" description="Polar residues" evidence="2">
    <location>
        <begin position="589"/>
        <end position="610"/>
    </location>
</feature>
<feature type="compositionally biased region" description="Polar residues" evidence="2">
    <location>
        <begin position="1268"/>
        <end position="1283"/>
    </location>
</feature>
<feature type="compositionally biased region" description="Basic residues" evidence="2">
    <location>
        <begin position="707"/>
        <end position="719"/>
    </location>
</feature>
<feature type="region of interest" description="Disordered" evidence="2">
    <location>
        <begin position="1496"/>
        <end position="1550"/>
    </location>
</feature>
<evidence type="ECO:0000313" key="3">
    <source>
        <dbReference type="EMBL" id="CEM18641.1"/>
    </source>
</evidence>
<feature type="compositionally biased region" description="Basic and acidic residues" evidence="2">
    <location>
        <begin position="1243"/>
        <end position="1257"/>
    </location>
</feature>
<protein>
    <recommendedName>
        <fullName evidence="4">Cyclic nucleotide-binding domain-containing protein</fullName>
    </recommendedName>
</protein>
<feature type="compositionally biased region" description="Basic and acidic residues" evidence="2">
    <location>
        <begin position="809"/>
        <end position="821"/>
    </location>
</feature>
<evidence type="ECO:0000256" key="1">
    <source>
        <dbReference type="SAM" id="Coils"/>
    </source>
</evidence>
<accession>A0A0G4FVP7</accession>
<feature type="region of interest" description="Disordered" evidence="2">
    <location>
        <begin position="1441"/>
        <end position="1482"/>
    </location>
</feature>
<feature type="compositionally biased region" description="Basic and acidic residues" evidence="2">
    <location>
        <begin position="289"/>
        <end position="300"/>
    </location>
</feature>
<feature type="region of interest" description="Disordered" evidence="2">
    <location>
        <begin position="773"/>
        <end position="844"/>
    </location>
</feature>
<dbReference type="SUPFAM" id="SSF51206">
    <property type="entry name" value="cAMP-binding domain-like"/>
    <property type="match status" value="1"/>
</dbReference>
<feature type="region of interest" description="Disordered" evidence="2">
    <location>
        <begin position="248"/>
        <end position="352"/>
    </location>
</feature>
<dbReference type="InterPro" id="IPR000595">
    <property type="entry name" value="cNMP-bd_dom"/>
</dbReference>
<dbReference type="EMBL" id="CDMZ01000648">
    <property type="protein sequence ID" value="CEM18641.1"/>
    <property type="molecule type" value="Genomic_DNA"/>
</dbReference>
<feature type="region of interest" description="Disordered" evidence="2">
    <location>
        <begin position="707"/>
        <end position="749"/>
    </location>
</feature>
<evidence type="ECO:0008006" key="4">
    <source>
        <dbReference type="Google" id="ProtNLM"/>
    </source>
</evidence>
<feature type="region of interest" description="Disordered" evidence="2">
    <location>
        <begin position="68"/>
        <end position="180"/>
    </location>
</feature>
<reference evidence="3" key="1">
    <citation type="submission" date="2014-11" db="EMBL/GenBank/DDBJ databases">
        <authorList>
            <person name="Otto D Thomas"/>
            <person name="Naeem Raeece"/>
        </authorList>
    </citation>
    <scope>NUCLEOTIDE SEQUENCE</scope>
</reference>
<feature type="compositionally biased region" description="Basic and acidic residues" evidence="2">
    <location>
        <begin position="646"/>
        <end position="667"/>
    </location>
</feature>
<feature type="compositionally biased region" description="Polar residues" evidence="2">
    <location>
        <begin position="621"/>
        <end position="631"/>
    </location>
</feature>
<proteinExistence type="predicted"/>
<gene>
    <name evidence="3" type="ORF">Cvel_18866</name>
</gene>
<keyword evidence="1" id="KW-0175">Coiled coil</keyword>
<dbReference type="Gene3D" id="2.60.120.10">
    <property type="entry name" value="Jelly Rolls"/>
    <property type="match status" value="1"/>
</dbReference>
<feature type="compositionally biased region" description="Low complexity" evidence="2">
    <location>
        <begin position="137"/>
        <end position="166"/>
    </location>
</feature>
<feature type="compositionally biased region" description="Basic and acidic residues" evidence="2">
    <location>
        <begin position="319"/>
        <end position="336"/>
    </location>
</feature>
<feature type="region of interest" description="Disordered" evidence="2">
    <location>
        <begin position="1235"/>
        <end position="1320"/>
    </location>
</feature>
<dbReference type="InterPro" id="IPR018490">
    <property type="entry name" value="cNMP-bd_dom_sf"/>
</dbReference>
<feature type="compositionally biased region" description="Basic and acidic residues" evidence="2">
    <location>
        <begin position="80"/>
        <end position="113"/>
    </location>
</feature>
<feature type="compositionally biased region" description="Basic and acidic residues" evidence="2">
    <location>
        <begin position="343"/>
        <end position="352"/>
    </location>
</feature>
<feature type="compositionally biased region" description="Polar residues" evidence="2">
    <location>
        <begin position="434"/>
        <end position="445"/>
    </location>
</feature>
<feature type="compositionally biased region" description="Basic and acidic residues" evidence="2">
    <location>
        <begin position="720"/>
        <end position="735"/>
    </location>
</feature>
<feature type="region of interest" description="Disordered" evidence="2">
    <location>
        <begin position="416"/>
        <end position="672"/>
    </location>
</feature>
<feature type="compositionally biased region" description="Acidic residues" evidence="2">
    <location>
        <begin position="773"/>
        <end position="796"/>
    </location>
</feature>
<evidence type="ECO:0000256" key="2">
    <source>
        <dbReference type="SAM" id="MobiDB-lite"/>
    </source>
</evidence>
<feature type="compositionally biased region" description="Low complexity" evidence="2">
    <location>
        <begin position="797"/>
        <end position="807"/>
    </location>
</feature>
<feature type="compositionally biased region" description="Polar residues" evidence="2">
    <location>
        <begin position="518"/>
        <end position="536"/>
    </location>
</feature>
<name>A0A0G4FVP7_9ALVE</name>
<organism evidence="3">
    <name type="scientific">Chromera velia CCMP2878</name>
    <dbReference type="NCBI Taxonomy" id="1169474"/>
    <lineage>
        <taxon>Eukaryota</taxon>
        <taxon>Sar</taxon>
        <taxon>Alveolata</taxon>
        <taxon>Colpodellida</taxon>
        <taxon>Chromeraceae</taxon>
        <taxon>Chromera</taxon>
    </lineage>
</organism>
<feature type="region of interest" description="Disordered" evidence="2">
    <location>
        <begin position="933"/>
        <end position="954"/>
    </location>
</feature>
<feature type="compositionally biased region" description="Polar residues" evidence="2">
    <location>
        <begin position="114"/>
        <end position="124"/>
    </location>
</feature>
<dbReference type="CDD" id="cd00038">
    <property type="entry name" value="CAP_ED"/>
    <property type="match status" value="1"/>
</dbReference>
<feature type="coiled-coil region" evidence="1">
    <location>
        <begin position="1139"/>
        <end position="1166"/>
    </location>
</feature>
<feature type="compositionally biased region" description="Low complexity" evidence="2">
    <location>
        <begin position="446"/>
        <end position="457"/>
    </location>
</feature>